<evidence type="ECO:0000313" key="3">
    <source>
        <dbReference type="Proteomes" id="UP000546007"/>
    </source>
</evidence>
<comment type="caution">
    <text evidence="2">The sequence shown here is derived from an EMBL/GenBank/DDBJ whole genome shotgun (WGS) entry which is preliminary data.</text>
</comment>
<sequence length="341" mass="38643">MKIQVFVLIILLWVTGRISAQEINCEIQSPVVNVRQDSLVISWHMLVSVPDLETRGHVTLTPILSGQGRQTELPCILVNGKRAHLMYKREQMLQKRKKSAGVTGVYAAINPENQYIDYRTVIPVREGILSTSLLSIRAEIFDENGHKVKSTILSSREIEIERMGGYASNLPNVLRDTTKVADLPIKSGKKSFKGCYLEPERDATDERNQKELDFSLEEAKVIANLKPHLLSLRELYMVALSYKDEPEKFYKIIETSVKIYPTNPVANLNAANAAIERGNIRMAGMYLQMALYDTIAYKNCRGVYELLCDNTYEGIRLLKSAKAEGCEEADHNLKLFFELNQ</sequence>
<dbReference type="GeneID" id="93102525"/>
<evidence type="ECO:0000313" key="2">
    <source>
        <dbReference type="EMBL" id="MBB4026068.1"/>
    </source>
</evidence>
<protein>
    <recommendedName>
        <fullName evidence="1">DUF3868 domain-containing protein</fullName>
    </recommendedName>
</protein>
<dbReference type="AlphaFoldDB" id="A0A7W6HW48"/>
<feature type="domain" description="DUF3868" evidence="1">
    <location>
        <begin position="8"/>
        <end position="100"/>
    </location>
</feature>
<dbReference type="InterPro" id="IPR024480">
    <property type="entry name" value="DUF3868"/>
</dbReference>
<reference evidence="2 3" key="1">
    <citation type="submission" date="2020-08" db="EMBL/GenBank/DDBJ databases">
        <title>Genomic Encyclopedia of Type Strains, Phase IV (KMG-IV): sequencing the most valuable type-strain genomes for metagenomic binning, comparative biology and taxonomic classification.</title>
        <authorList>
            <person name="Goeker M."/>
        </authorList>
    </citation>
    <scope>NUCLEOTIDE SEQUENCE [LARGE SCALE GENOMIC DNA]</scope>
    <source>
        <strain evidence="2 3">DSM 105721</strain>
    </source>
</reference>
<name>A0A7W6HW48_9BACT</name>
<dbReference type="Pfam" id="PF12984">
    <property type="entry name" value="DUF3868"/>
    <property type="match status" value="1"/>
</dbReference>
<dbReference type="OrthoDB" id="1041710at2"/>
<organism evidence="2 3">
    <name type="scientific">Butyricimonas faecihominis</name>
    <dbReference type="NCBI Taxonomy" id="1472416"/>
    <lineage>
        <taxon>Bacteria</taxon>
        <taxon>Pseudomonadati</taxon>
        <taxon>Bacteroidota</taxon>
        <taxon>Bacteroidia</taxon>
        <taxon>Bacteroidales</taxon>
        <taxon>Odoribacteraceae</taxon>
        <taxon>Butyricimonas</taxon>
    </lineage>
</organism>
<gene>
    <name evidence="2" type="ORF">GGR14_001858</name>
</gene>
<proteinExistence type="predicted"/>
<evidence type="ECO:0000259" key="1">
    <source>
        <dbReference type="Pfam" id="PF12984"/>
    </source>
</evidence>
<dbReference type="RefSeq" id="WP_124315905.1">
    <property type="nucleotide sequence ID" value="NZ_AP028155.1"/>
</dbReference>
<dbReference type="Proteomes" id="UP000546007">
    <property type="component" value="Unassembled WGS sequence"/>
</dbReference>
<accession>A0A7W6HW48</accession>
<keyword evidence="3" id="KW-1185">Reference proteome</keyword>
<dbReference type="EMBL" id="JACIES010000004">
    <property type="protein sequence ID" value="MBB4026068.1"/>
    <property type="molecule type" value="Genomic_DNA"/>
</dbReference>